<evidence type="ECO:0000256" key="3">
    <source>
        <dbReference type="ARBA" id="ARBA00022741"/>
    </source>
</evidence>
<evidence type="ECO:0000313" key="11">
    <source>
        <dbReference type="EMBL" id="KAL0271485.1"/>
    </source>
</evidence>
<accession>A0AAW2HNQ8</accession>
<dbReference type="Pfam" id="PF00271">
    <property type="entry name" value="Helicase_C"/>
    <property type="match status" value="1"/>
</dbReference>
<dbReference type="GO" id="GO:0043138">
    <property type="term" value="F:3'-5' DNA helicase activity"/>
    <property type="evidence" value="ECO:0007669"/>
    <property type="project" value="InterPro"/>
</dbReference>
<dbReference type="PANTHER" id="PTHR14025:SF20">
    <property type="entry name" value="FANCONI ANEMIA GROUP M PROTEIN"/>
    <property type="match status" value="1"/>
</dbReference>
<keyword evidence="7" id="KW-0539">Nucleus</keyword>
<feature type="domain" description="Helicase C-terminal" evidence="10">
    <location>
        <begin position="412"/>
        <end position="573"/>
    </location>
</feature>
<dbReference type="GO" id="GO:0016787">
    <property type="term" value="F:hydrolase activity"/>
    <property type="evidence" value="ECO:0007669"/>
    <property type="project" value="UniProtKB-KW"/>
</dbReference>
<evidence type="ECO:0000256" key="6">
    <source>
        <dbReference type="ARBA" id="ARBA00022840"/>
    </source>
</evidence>
<dbReference type="GO" id="GO:0000400">
    <property type="term" value="F:four-way junction DNA binding"/>
    <property type="evidence" value="ECO:0007669"/>
    <property type="project" value="TreeGrafter"/>
</dbReference>
<dbReference type="Pfam" id="PF04851">
    <property type="entry name" value="ResIII"/>
    <property type="match status" value="1"/>
</dbReference>
<organism evidence="11">
    <name type="scientific">Menopon gallinae</name>
    <name type="common">poultry shaft louse</name>
    <dbReference type="NCBI Taxonomy" id="328185"/>
    <lineage>
        <taxon>Eukaryota</taxon>
        <taxon>Metazoa</taxon>
        <taxon>Ecdysozoa</taxon>
        <taxon>Arthropoda</taxon>
        <taxon>Hexapoda</taxon>
        <taxon>Insecta</taxon>
        <taxon>Pterygota</taxon>
        <taxon>Neoptera</taxon>
        <taxon>Paraneoptera</taxon>
        <taxon>Psocodea</taxon>
        <taxon>Troctomorpha</taxon>
        <taxon>Phthiraptera</taxon>
        <taxon>Amblycera</taxon>
        <taxon>Menoponidae</taxon>
        <taxon>Menopon</taxon>
    </lineage>
</organism>
<sequence length="928" mass="105060">MIGSYTSQNEDNCVIETLYTGEEAEGFDLSSGSEWIYPTNYPIREYQKSIVSNALFKNTLVCLPTGLGKTFIAAVVMYNYHRWYPKHIIVFTAHSKPLVAQQVNACCNIMGISPSLIAELNGNMTHANRKKQWESKKIFFLTPQVFNNDLARGNVKAENIRCIVIDEAHKALGNQAYCQVIRSIKPFNTHFRVLALSATPGDDMNMVKQVIENLMISHLELRNEEDPDIKPYLHEKKVETIVVKLDNQILEIKDQFLRAVDKYIRPLMRHKLIPQSFSSINPFSLVLKQRQFVQDSNISPGLRGVMMSNFSVAISLFHALEELLIHGMRSFVTKLKCLQTGQGSTSKANNRLVNDDDIKSLIEHVESILGPDHNVSFDANASLTRILDEIDSIKIDYEIVYSHPKFVALEKIIQEHFESFKESTRVIVFCKSRQCTGEICNFLARFRPLVKPMIFIGQSQSSGGIVTKGFNQAAQLTVMKKFREGVYNTLIATCVAEEGLDIGEVDLIINFDSGKNSNTQVQRSGRTGRKRDGRVVNLVTEGKEHQNYNISVSKGKKMSKKLSNVSTKLPFYLGNPRLIPKSVNPVCQEMFFAAQKQTQEEPKEKKKKGKGVKKKLQNTTFEDLPTRKKIKSDDTSEVSLWTMVSQKRCHSPAEVKKVGDVDREPWDDIEIIDLVENENPTMLLYDDDVNQSNNPSSSLSDEILNDERDILMKFFHMNDCRLKPKNKFREMVNLGKHRKHMDLAKHNEKELTRRLRMTQENGLSNSHLDRLQNEDFAVEEIVNYFNTHITSIGIQTEVKPTVTSAPSENSSIKCSDKENKAPAVCDGIMDDLDPNDFIEPLEDLLSSTTANIVSSTPVAKPCIGKKVTGPIEKPEHSILADVNFQNWEESDFGMKEKSSKEVVEPNKNNSSNKKDSSMVPYHSGFADD</sequence>
<feature type="region of interest" description="Disordered" evidence="8">
    <location>
        <begin position="596"/>
        <end position="619"/>
    </location>
</feature>
<dbReference type="EMBL" id="JARGDH010000004">
    <property type="protein sequence ID" value="KAL0271486.1"/>
    <property type="molecule type" value="Genomic_DNA"/>
</dbReference>
<evidence type="ECO:0000256" key="1">
    <source>
        <dbReference type="ARBA" id="ARBA00004123"/>
    </source>
</evidence>
<evidence type="ECO:0000256" key="8">
    <source>
        <dbReference type="SAM" id="MobiDB-lite"/>
    </source>
</evidence>
<comment type="similarity">
    <text evidence="2">Belongs to the DEAD box helicase family. DEAH subfamily. FANCM sub-subfamily.</text>
</comment>
<keyword evidence="4" id="KW-0378">Hydrolase</keyword>
<dbReference type="GO" id="GO:0036297">
    <property type="term" value="P:interstrand cross-link repair"/>
    <property type="evidence" value="ECO:0007669"/>
    <property type="project" value="TreeGrafter"/>
</dbReference>
<dbReference type="PROSITE" id="PS51192">
    <property type="entry name" value="HELICASE_ATP_BIND_1"/>
    <property type="match status" value="1"/>
</dbReference>
<evidence type="ECO:0000259" key="9">
    <source>
        <dbReference type="PROSITE" id="PS51192"/>
    </source>
</evidence>
<keyword evidence="5" id="KW-0347">Helicase</keyword>
<evidence type="ECO:0000256" key="2">
    <source>
        <dbReference type="ARBA" id="ARBA00009889"/>
    </source>
</evidence>
<reference evidence="11" key="1">
    <citation type="journal article" date="2024" name="Gigascience">
        <title>Chromosome-level genome of the poultry shaft louse Menopon gallinae provides insight into the host-switching and adaptive evolution of parasitic lice.</title>
        <authorList>
            <person name="Xu Y."/>
            <person name="Ma L."/>
            <person name="Liu S."/>
            <person name="Liang Y."/>
            <person name="Liu Q."/>
            <person name="He Z."/>
            <person name="Tian L."/>
            <person name="Duan Y."/>
            <person name="Cai W."/>
            <person name="Li H."/>
            <person name="Song F."/>
        </authorList>
    </citation>
    <scope>NUCLEOTIDE SEQUENCE</scope>
    <source>
        <strain evidence="11">Cailab_2023a</strain>
    </source>
</reference>
<evidence type="ECO:0000256" key="7">
    <source>
        <dbReference type="ARBA" id="ARBA00023242"/>
    </source>
</evidence>
<protein>
    <recommendedName>
        <fullName evidence="12">Fanconi anemia group M protein</fullName>
    </recommendedName>
</protein>
<evidence type="ECO:0000256" key="4">
    <source>
        <dbReference type="ARBA" id="ARBA00022801"/>
    </source>
</evidence>
<dbReference type="InterPro" id="IPR006935">
    <property type="entry name" value="Helicase/UvrB_N"/>
</dbReference>
<dbReference type="InterPro" id="IPR014001">
    <property type="entry name" value="Helicase_ATP-bd"/>
</dbReference>
<dbReference type="CDD" id="cd18033">
    <property type="entry name" value="DEXDc_FANCM"/>
    <property type="match status" value="1"/>
</dbReference>
<evidence type="ECO:0008006" key="12">
    <source>
        <dbReference type="Google" id="ProtNLM"/>
    </source>
</evidence>
<dbReference type="CDD" id="cd12091">
    <property type="entry name" value="FANCM_ID"/>
    <property type="match status" value="1"/>
</dbReference>
<dbReference type="FunFam" id="3.40.50.300:FF:000861">
    <property type="entry name" value="Fanconi anemia, complementation group M"/>
    <property type="match status" value="1"/>
</dbReference>
<dbReference type="InterPro" id="IPR001650">
    <property type="entry name" value="Helicase_C-like"/>
</dbReference>
<dbReference type="GO" id="GO:0005524">
    <property type="term" value="F:ATP binding"/>
    <property type="evidence" value="ECO:0007669"/>
    <property type="project" value="UniProtKB-KW"/>
</dbReference>
<comment type="caution">
    <text evidence="11">The sequence shown here is derived from an EMBL/GenBank/DDBJ whole genome shotgun (WGS) entry which is preliminary data.</text>
</comment>
<dbReference type="GO" id="GO:0045003">
    <property type="term" value="P:double-strand break repair via synthesis-dependent strand annealing"/>
    <property type="evidence" value="ECO:0007669"/>
    <property type="project" value="TreeGrafter"/>
</dbReference>
<feature type="compositionally biased region" description="Basic residues" evidence="8">
    <location>
        <begin position="605"/>
        <end position="616"/>
    </location>
</feature>
<dbReference type="Gene3D" id="1.20.1320.20">
    <property type="entry name" value="hef helicase domain"/>
    <property type="match status" value="1"/>
</dbReference>
<dbReference type="SMART" id="SM00487">
    <property type="entry name" value="DEXDc"/>
    <property type="match status" value="1"/>
</dbReference>
<comment type="subcellular location">
    <subcellularLocation>
        <location evidence="1">Nucleus</location>
    </subcellularLocation>
</comment>
<dbReference type="AlphaFoldDB" id="A0AAW2HNQ8"/>
<feature type="compositionally biased region" description="Basic and acidic residues" evidence="8">
    <location>
        <begin position="892"/>
        <end position="904"/>
    </location>
</feature>
<proteinExistence type="inferred from homology"/>
<dbReference type="InterPro" id="IPR027417">
    <property type="entry name" value="P-loop_NTPase"/>
</dbReference>
<gene>
    <name evidence="11" type="ORF">PYX00_008566</name>
</gene>
<dbReference type="PANTHER" id="PTHR14025">
    <property type="entry name" value="FANCONI ANEMIA GROUP M FANCM FAMILY MEMBER"/>
    <property type="match status" value="1"/>
</dbReference>
<keyword evidence="6" id="KW-0067">ATP-binding</keyword>
<dbReference type="InterPro" id="IPR044749">
    <property type="entry name" value="FANCM_DEXDc"/>
</dbReference>
<dbReference type="PROSITE" id="PS51194">
    <property type="entry name" value="HELICASE_CTER"/>
    <property type="match status" value="1"/>
</dbReference>
<keyword evidence="3" id="KW-0547">Nucleotide-binding</keyword>
<dbReference type="SMART" id="SM00490">
    <property type="entry name" value="HELICc"/>
    <property type="match status" value="1"/>
</dbReference>
<dbReference type="Gene3D" id="3.40.50.300">
    <property type="entry name" value="P-loop containing nucleotide triphosphate hydrolases"/>
    <property type="match status" value="2"/>
</dbReference>
<evidence type="ECO:0000259" key="10">
    <source>
        <dbReference type="PROSITE" id="PS51194"/>
    </source>
</evidence>
<feature type="domain" description="Helicase ATP-binding" evidence="9">
    <location>
        <begin position="50"/>
        <end position="218"/>
    </location>
</feature>
<dbReference type="GO" id="GO:0005634">
    <property type="term" value="C:nucleus"/>
    <property type="evidence" value="ECO:0007669"/>
    <property type="project" value="UniProtKB-SubCell"/>
</dbReference>
<feature type="region of interest" description="Disordered" evidence="8">
    <location>
        <begin position="891"/>
        <end position="928"/>
    </location>
</feature>
<name>A0AAW2HNQ8_9NEOP</name>
<dbReference type="SUPFAM" id="SSF52540">
    <property type="entry name" value="P-loop containing nucleoside triphosphate hydrolases"/>
    <property type="match status" value="1"/>
</dbReference>
<dbReference type="EMBL" id="JARGDH010000004">
    <property type="protein sequence ID" value="KAL0271485.1"/>
    <property type="molecule type" value="Genomic_DNA"/>
</dbReference>
<evidence type="ECO:0000256" key="5">
    <source>
        <dbReference type="ARBA" id="ARBA00022806"/>
    </source>
</evidence>
<dbReference type="GO" id="GO:0009378">
    <property type="term" value="F:four-way junction helicase activity"/>
    <property type="evidence" value="ECO:0007669"/>
    <property type="project" value="TreeGrafter"/>
</dbReference>
<dbReference type="InterPro" id="IPR039686">
    <property type="entry name" value="FANCM/Mph1-like_ID"/>
</dbReference>